<sequence length="434" mass="49208">ATIEAKTIDIKLTVHIAIHIAIRDIDHLTNPLRSLGSSLEKLRMHRTKCSKLISEVIAPALLADLISDIGDSSYSLIVDESTDLSVCKYLAFCIRYFSKKRQQIITDFLGCVSLIEASAIEYLATIKLDVKNIVGLGTDNASTMIGCNDSLYRLLRDRHIPELQLIPRMCHSLHLAASKASDELPSSLEFLIRETNSWFSCSPLRKSLYNSLYTTINKGAMNQQLVKLSKTRWLALSVTRILKPTFICSAFSNKHLNIQNLESIKKYLNQNDCLLSLDFIDYGDNFKIEAQQCKISEKALYEVKDRCKKFLRVLCIELANRLPTNVSVLEAVSNSVQFWVQMKKLTNAGGDHPFNELATFVLRILCLPFSNAAVERVFSHMNAIKIKPRNRLGFALLRIRIRLVVVDKCCCKDFEITEKMLKLFTSTIYETVKS</sequence>
<protein>
    <submittedName>
        <fullName evidence="1">ZN862 protein</fullName>
    </submittedName>
</protein>
<reference evidence="1 2" key="1">
    <citation type="submission" date="2020-02" db="EMBL/GenBank/DDBJ databases">
        <title>Relaxed selection underlies rapid genomic changes in the transitions from sociality to social parasitism in ants.</title>
        <authorList>
            <person name="Bi X."/>
        </authorList>
    </citation>
    <scope>NUCLEOTIDE SEQUENCE [LARGE SCALE GENOMIC DNA]</scope>
    <source>
        <strain evidence="1">BGI-DK2014b</strain>
        <tissue evidence="1">Whole body</tissue>
    </source>
</reference>
<dbReference type="SUPFAM" id="SSF53098">
    <property type="entry name" value="Ribonuclease H-like"/>
    <property type="match status" value="1"/>
</dbReference>
<comment type="caution">
    <text evidence="1">The sequence shown here is derived from an EMBL/GenBank/DDBJ whole genome shotgun (WGS) entry which is preliminary data.</text>
</comment>
<feature type="non-terminal residue" evidence="1">
    <location>
        <position position="1"/>
    </location>
</feature>
<name>A0A836G1U9_9HYME</name>
<feature type="non-terminal residue" evidence="1">
    <location>
        <position position="434"/>
    </location>
</feature>
<dbReference type="AlphaFoldDB" id="A0A836G1U9"/>
<dbReference type="PANTHER" id="PTHR37162:SF1">
    <property type="entry name" value="BED-TYPE DOMAIN-CONTAINING PROTEIN"/>
    <property type="match status" value="1"/>
</dbReference>
<dbReference type="PANTHER" id="PTHR37162">
    <property type="entry name" value="HAT FAMILY DIMERISATION DOMAINCONTAINING PROTEIN-RELATED"/>
    <property type="match status" value="1"/>
</dbReference>
<evidence type="ECO:0000313" key="1">
    <source>
        <dbReference type="EMBL" id="KAG5338663.1"/>
    </source>
</evidence>
<organism evidence="1 2">
    <name type="scientific">Acromyrmex heyeri</name>
    <dbReference type="NCBI Taxonomy" id="230685"/>
    <lineage>
        <taxon>Eukaryota</taxon>
        <taxon>Metazoa</taxon>
        <taxon>Ecdysozoa</taxon>
        <taxon>Arthropoda</taxon>
        <taxon>Hexapoda</taxon>
        <taxon>Insecta</taxon>
        <taxon>Pterygota</taxon>
        <taxon>Neoptera</taxon>
        <taxon>Endopterygota</taxon>
        <taxon>Hymenoptera</taxon>
        <taxon>Apocrita</taxon>
        <taxon>Aculeata</taxon>
        <taxon>Formicoidea</taxon>
        <taxon>Formicidae</taxon>
        <taxon>Myrmicinae</taxon>
        <taxon>Acromyrmex</taxon>
    </lineage>
</organism>
<keyword evidence="2" id="KW-1185">Reference proteome</keyword>
<accession>A0A836G1U9</accession>
<dbReference type="EMBL" id="JAANIB010003124">
    <property type="protein sequence ID" value="KAG5338663.1"/>
    <property type="molecule type" value="Genomic_DNA"/>
</dbReference>
<dbReference type="OrthoDB" id="10023262at2759"/>
<evidence type="ECO:0000313" key="2">
    <source>
        <dbReference type="Proteomes" id="UP000670152"/>
    </source>
</evidence>
<dbReference type="InterPro" id="IPR012337">
    <property type="entry name" value="RNaseH-like_sf"/>
</dbReference>
<proteinExistence type="predicted"/>
<gene>
    <name evidence="1" type="primary">Znf862_1</name>
    <name evidence="1" type="ORF">G6Z77_0007250</name>
</gene>
<dbReference type="Proteomes" id="UP000670152">
    <property type="component" value="Unassembled WGS sequence"/>
</dbReference>